<sequence length="161" mass="18054">MPIIPNELRMSRVYNAPRPLVWKVWTDPEHLKQWWGPFGPERTSCMMDFRVGGEFRVLMKTPEGEVAPAAGEFLEIVEPERIVYEGEPQAPTACGCGLPPKSRVTVLFEALAAAKTRLVIETVFPDADALEAANASGFSASWNRTLDEMGPYLERLMEESR</sequence>
<reference evidence="3 4" key="1">
    <citation type="submission" date="2017-12" db="EMBL/GenBank/DDBJ databases">
        <authorList>
            <person name="Hurst M.R.H."/>
        </authorList>
    </citation>
    <scope>NUCLEOTIDE SEQUENCE [LARGE SCALE GENOMIC DNA]</scope>
    <source>
        <strain evidence="3 4">SY-3-19</strain>
    </source>
</reference>
<evidence type="ECO:0000313" key="4">
    <source>
        <dbReference type="Proteomes" id="UP000239504"/>
    </source>
</evidence>
<dbReference type="AlphaFoldDB" id="A0A2S7K5J6"/>
<organism evidence="3 4">
    <name type="scientific">Hyphococcus luteus</name>
    <dbReference type="NCBI Taxonomy" id="2058213"/>
    <lineage>
        <taxon>Bacteria</taxon>
        <taxon>Pseudomonadati</taxon>
        <taxon>Pseudomonadota</taxon>
        <taxon>Alphaproteobacteria</taxon>
        <taxon>Parvularculales</taxon>
        <taxon>Parvularculaceae</taxon>
        <taxon>Hyphococcus</taxon>
    </lineage>
</organism>
<dbReference type="SUPFAM" id="SSF55961">
    <property type="entry name" value="Bet v1-like"/>
    <property type="match status" value="1"/>
</dbReference>
<keyword evidence="4" id="KW-1185">Reference proteome</keyword>
<dbReference type="EMBL" id="PJCH01000005">
    <property type="protein sequence ID" value="PQA87751.1"/>
    <property type="molecule type" value="Genomic_DNA"/>
</dbReference>
<dbReference type="Pfam" id="PF08327">
    <property type="entry name" value="AHSA1"/>
    <property type="match status" value="1"/>
</dbReference>
<proteinExistence type="inferred from homology"/>
<gene>
    <name evidence="3" type="ORF">CW354_05155</name>
</gene>
<protein>
    <recommendedName>
        <fullName evidence="2">Activator of Hsp90 ATPase homologue 1/2-like C-terminal domain-containing protein</fullName>
    </recommendedName>
</protein>
<dbReference type="InterPro" id="IPR023393">
    <property type="entry name" value="START-like_dom_sf"/>
</dbReference>
<dbReference type="Gene3D" id="3.30.530.20">
    <property type="match status" value="1"/>
</dbReference>
<dbReference type="RefSeq" id="WP_104828995.1">
    <property type="nucleotide sequence ID" value="NZ_PJCH01000005.1"/>
</dbReference>
<evidence type="ECO:0000259" key="2">
    <source>
        <dbReference type="Pfam" id="PF08327"/>
    </source>
</evidence>
<comment type="similarity">
    <text evidence="1">Belongs to the AHA1 family.</text>
</comment>
<feature type="domain" description="Activator of Hsp90 ATPase homologue 1/2-like C-terminal" evidence="2">
    <location>
        <begin position="15"/>
        <end position="154"/>
    </location>
</feature>
<dbReference type="InterPro" id="IPR013538">
    <property type="entry name" value="ASHA1/2-like_C"/>
</dbReference>
<comment type="caution">
    <text evidence="3">The sequence shown here is derived from an EMBL/GenBank/DDBJ whole genome shotgun (WGS) entry which is preliminary data.</text>
</comment>
<dbReference type="Proteomes" id="UP000239504">
    <property type="component" value="Unassembled WGS sequence"/>
</dbReference>
<evidence type="ECO:0000313" key="3">
    <source>
        <dbReference type="EMBL" id="PQA87751.1"/>
    </source>
</evidence>
<evidence type="ECO:0000256" key="1">
    <source>
        <dbReference type="ARBA" id="ARBA00006817"/>
    </source>
</evidence>
<name>A0A2S7K5J6_9PROT</name>
<accession>A0A2S7K5J6</accession>
<dbReference type="OrthoDB" id="9805228at2"/>